<evidence type="ECO:0000256" key="14">
    <source>
        <dbReference type="ARBA" id="ARBA00023034"/>
    </source>
</evidence>
<dbReference type="InterPro" id="IPR007484">
    <property type="entry name" value="Peptidase_M28"/>
</dbReference>
<keyword evidence="18" id="KW-0458">Lysosome</keyword>
<feature type="domain" description="Peptidase M28" evidence="21">
    <location>
        <begin position="199"/>
        <end position="380"/>
    </location>
</feature>
<evidence type="ECO:0000256" key="10">
    <source>
        <dbReference type="ARBA" id="ARBA00022729"/>
    </source>
</evidence>
<sequence>MKNIEERQFELLKEIGFVRTSGTEEELLAANILREKLNSLGVESKLEPFKVSCYNMKKAKLEILEPFNKEYTVTGMGFSGNTEEEGLTADFEYVEQAEPINLVNVKGKIVLINGGLTIKKYENIIKAGAVGFITFSGTVLDDEEKTDIEKRMLREKHLEFGKVPGVNVRVKDALEMVALECSKVRITVLQEEGEAESHNLIADIKGTDYPEEVVVIMAHYDSVPFSKGVYDNGAGSVIIMELLRHYLENPPKRTIRFIWFGSEERGLLGSKDYVKSHESELEAIKFGINVDVAGAILGEDKALVTGDESLCNMIEYFSKEVCFPITVKQSIYSSDCIPFADKGIPVVNFGRFGANGATKIHSRYDILDYLSPKYLYKTMNFVKDFSEKIINAYVFPVPRKMPENMVKDIDKYLKKKDCKNK</sequence>
<evidence type="ECO:0000256" key="3">
    <source>
        <dbReference type="ARBA" id="ARBA00004555"/>
    </source>
</evidence>
<dbReference type="GO" id="GO:0004180">
    <property type="term" value="F:carboxypeptidase activity"/>
    <property type="evidence" value="ECO:0007669"/>
    <property type="project" value="UniProtKB-KW"/>
</dbReference>
<evidence type="ECO:0000256" key="9">
    <source>
        <dbReference type="ARBA" id="ARBA00022723"/>
    </source>
</evidence>
<dbReference type="PANTHER" id="PTHR12053">
    <property type="entry name" value="PROTEASE FAMILY M28 PLASMA GLUTAMATE CARBOXYPEPTIDASE-RELATED"/>
    <property type="match status" value="1"/>
</dbReference>
<accession>A0A9J6NX94</accession>
<keyword evidence="15" id="KW-0482">Metalloprotease</keyword>
<dbReference type="InterPro" id="IPR046450">
    <property type="entry name" value="PA_dom_sf"/>
</dbReference>
<evidence type="ECO:0000256" key="2">
    <source>
        <dbReference type="ARBA" id="ARBA00004371"/>
    </source>
</evidence>
<dbReference type="GO" id="GO:0005576">
    <property type="term" value="C:extracellular region"/>
    <property type="evidence" value="ECO:0007669"/>
    <property type="project" value="UniProtKB-SubCell"/>
</dbReference>
<dbReference type="RefSeq" id="WP_250857378.1">
    <property type="nucleotide sequence ID" value="NZ_JAGSOJ010000001.1"/>
</dbReference>
<evidence type="ECO:0000256" key="11">
    <source>
        <dbReference type="ARBA" id="ARBA00022801"/>
    </source>
</evidence>
<dbReference type="Gene3D" id="3.50.30.30">
    <property type="match status" value="1"/>
</dbReference>
<dbReference type="InterPro" id="IPR039866">
    <property type="entry name" value="CPQ"/>
</dbReference>
<evidence type="ECO:0000256" key="6">
    <source>
        <dbReference type="ARBA" id="ARBA00022525"/>
    </source>
</evidence>
<keyword evidence="7" id="KW-0121">Carboxypeptidase</keyword>
<evidence type="ECO:0000256" key="1">
    <source>
        <dbReference type="ARBA" id="ARBA00004240"/>
    </source>
</evidence>
<protein>
    <recommendedName>
        <fullName evidence="5">Carboxypeptidase Q</fullName>
    </recommendedName>
    <alternativeName>
        <fullName evidence="20">Plasma glutamate carboxypeptidase</fullName>
    </alternativeName>
</protein>
<keyword evidence="13" id="KW-0862">Zinc</keyword>
<evidence type="ECO:0000256" key="17">
    <source>
        <dbReference type="ARBA" id="ARBA00023180"/>
    </source>
</evidence>
<evidence type="ECO:0000256" key="7">
    <source>
        <dbReference type="ARBA" id="ARBA00022645"/>
    </source>
</evidence>
<evidence type="ECO:0000313" key="23">
    <source>
        <dbReference type="Proteomes" id="UP001056429"/>
    </source>
</evidence>
<proteinExistence type="predicted"/>
<keyword evidence="8" id="KW-0645">Protease</keyword>
<dbReference type="Pfam" id="PF04389">
    <property type="entry name" value="Peptidase_M28"/>
    <property type="match status" value="1"/>
</dbReference>
<dbReference type="Gene3D" id="3.40.630.10">
    <property type="entry name" value="Zn peptidases"/>
    <property type="match status" value="1"/>
</dbReference>
<evidence type="ECO:0000313" key="22">
    <source>
        <dbReference type="EMBL" id="MCM1988513.1"/>
    </source>
</evidence>
<dbReference type="PANTHER" id="PTHR12053:SF3">
    <property type="entry name" value="CARBOXYPEPTIDASE Q"/>
    <property type="match status" value="1"/>
</dbReference>
<dbReference type="GO" id="GO:0005764">
    <property type="term" value="C:lysosome"/>
    <property type="evidence" value="ECO:0007669"/>
    <property type="project" value="UniProtKB-SubCell"/>
</dbReference>
<dbReference type="AlphaFoldDB" id="A0A9J6NX94"/>
<comment type="subunit">
    <text evidence="19">Homodimer. The monomeric form is inactive while the homodimer is active.</text>
</comment>
<keyword evidence="14" id="KW-0333">Golgi apparatus</keyword>
<comment type="subcellular location">
    <subcellularLocation>
        <location evidence="1">Endoplasmic reticulum</location>
    </subcellularLocation>
    <subcellularLocation>
        <location evidence="3">Golgi apparatus</location>
    </subcellularLocation>
    <subcellularLocation>
        <location evidence="2">Lysosome</location>
    </subcellularLocation>
    <subcellularLocation>
        <location evidence="4">Secreted</location>
    </subcellularLocation>
</comment>
<evidence type="ECO:0000256" key="4">
    <source>
        <dbReference type="ARBA" id="ARBA00004613"/>
    </source>
</evidence>
<dbReference type="SUPFAM" id="SSF52025">
    <property type="entry name" value="PA domain"/>
    <property type="match status" value="1"/>
</dbReference>
<reference evidence="22" key="2">
    <citation type="submission" date="2021-04" db="EMBL/GenBank/DDBJ databases">
        <authorList>
            <person name="Dong X."/>
        </authorList>
    </citation>
    <scope>NUCLEOTIDE SEQUENCE</scope>
    <source>
        <strain evidence="22">ZWT</strain>
    </source>
</reference>
<keyword evidence="16" id="KW-0865">Zymogen</keyword>
<name>A0A9J6NX94_9CLOT</name>
<keyword evidence="10" id="KW-0732">Signal</keyword>
<comment type="caution">
    <text evidence="22">The sequence shown here is derived from an EMBL/GenBank/DDBJ whole genome shotgun (WGS) entry which is preliminary data.</text>
</comment>
<dbReference type="Proteomes" id="UP001056429">
    <property type="component" value="Unassembled WGS sequence"/>
</dbReference>
<keyword evidence="17" id="KW-0325">Glycoprotein</keyword>
<dbReference type="SUPFAM" id="SSF53187">
    <property type="entry name" value="Zn-dependent exopeptidases"/>
    <property type="match status" value="1"/>
</dbReference>
<keyword evidence="12" id="KW-0256">Endoplasmic reticulum</keyword>
<keyword evidence="9" id="KW-0479">Metal-binding</keyword>
<dbReference type="GO" id="GO:0070573">
    <property type="term" value="F:metallodipeptidase activity"/>
    <property type="evidence" value="ECO:0007669"/>
    <property type="project" value="InterPro"/>
</dbReference>
<dbReference type="GO" id="GO:0046872">
    <property type="term" value="F:metal ion binding"/>
    <property type="evidence" value="ECO:0007669"/>
    <property type="project" value="UniProtKB-KW"/>
</dbReference>
<gene>
    <name evidence="22" type="ORF">KDK92_02090</name>
</gene>
<evidence type="ECO:0000256" key="12">
    <source>
        <dbReference type="ARBA" id="ARBA00022824"/>
    </source>
</evidence>
<evidence type="ECO:0000259" key="21">
    <source>
        <dbReference type="Pfam" id="PF04389"/>
    </source>
</evidence>
<evidence type="ECO:0000256" key="16">
    <source>
        <dbReference type="ARBA" id="ARBA00023145"/>
    </source>
</evidence>
<reference evidence="22" key="1">
    <citation type="journal article" date="2021" name="mSystems">
        <title>Bacteria and Archaea Synergistically Convert Glycine Betaine to Biogenic Methane in the Formosa Cold Seep of the South China Sea.</title>
        <authorList>
            <person name="Li L."/>
            <person name="Zhang W."/>
            <person name="Zhang S."/>
            <person name="Song L."/>
            <person name="Sun Q."/>
            <person name="Zhang H."/>
            <person name="Xiang H."/>
            <person name="Dong X."/>
        </authorList>
    </citation>
    <scope>NUCLEOTIDE SEQUENCE</scope>
    <source>
        <strain evidence="22">ZWT</strain>
    </source>
</reference>
<evidence type="ECO:0000256" key="13">
    <source>
        <dbReference type="ARBA" id="ARBA00022833"/>
    </source>
</evidence>
<evidence type="ECO:0000256" key="19">
    <source>
        <dbReference type="ARBA" id="ARBA00025833"/>
    </source>
</evidence>
<evidence type="ECO:0000256" key="5">
    <source>
        <dbReference type="ARBA" id="ARBA00014116"/>
    </source>
</evidence>
<keyword evidence="6" id="KW-0964">Secreted</keyword>
<evidence type="ECO:0000256" key="8">
    <source>
        <dbReference type="ARBA" id="ARBA00022670"/>
    </source>
</evidence>
<evidence type="ECO:0000256" key="20">
    <source>
        <dbReference type="ARBA" id="ARBA00033328"/>
    </source>
</evidence>
<keyword evidence="11" id="KW-0378">Hydrolase</keyword>
<dbReference type="EMBL" id="JAGSOJ010000001">
    <property type="protein sequence ID" value="MCM1988513.1"/>
    <property type="molecule type" value="Genomic_DNA"/>
</dbReference>
<keyword evidence="23" id="KW-1185">Reference proteome</keyword>
<organism evidence="22 23">
    <name type="scientific">Oceanirhabdus seepicola</name>
    <dbReference type="NCBI Taxonomy" id="2828781"/>
    <lineage>
        <taxon>Bacteria</taxon>
        <taxon>Bacillati</taxon>
        <taxon>Bacillota</taxon>
        <taxon>Clostridia</taxon>
        <taxon>Eubacteriales</taxon>
        <taxon>Clostridiaceae</taxon>
        <taxon>Oceanirhabdus</taxon>
    </lineage>
</organism>
<evidence type="ECO:0000256" key="15">
    <source>
        <dbReference type="ARBA" id="ARBA00023049"/>
    </source>
</evidence>
<evidence type="ECO:0000256" key="18">
    <source>
        <dbReference type="ARBA" id="ARBA00023228"/>
    </source>
</evidence>
<dbReference type="GO" id="GO:0006508">
    <property type="term" value="P:proteolysis"/>
    <property type="evidence" value="ECO:0007669"/>
    <property type="project" value="UniProtKB-KW"/>
</dbReference>